<dbReference type="AlphaFoldDB" id="A0A4Z1ELB0"/>
<reference evidence="1 2" key="1">
    <citation type="submission" date="2017-12" db="EMBL/GenBank/DDBJ databases">
        <title>Comparative genomics of Botrytis spp.</title>
        <authorList>
            <person name="Valero-Jimenez C.A."/>
            <person name="Tapia P."/>
            <person name="Veloso J."/>
            <person name="Silva-Moreno E."/>
            <person name="Staats M."/>
            <person name="Valdes J.H."/>
            <person name="Van Kan J.A.L."/>
        </authorList>
    </citation>
    <scope>NUCLEOTIDE SEQUENCE [LARGE SCALE GENOMIC DNA]</scope>
    <source>
        <strain evidence="1 2">Bt9001</strain>
    </source>
</reference>
<dbReference type="OrthoDB" id="3563685at2759"/>
<sequence>MGGPSESNSSVKKDGIPLITLIADINSLQGSNAKSISYQKFNWQIEKHNPACVDFTESIDFVPTPSLFNEQLAILPSEISTRVVLLVQRPEFTSLDTWNSSHNEAIIYSACSTTHEILETTYNVGYKSGLKLYDLNPTISQLGVFFGPYQYRSPRPRLRWVINDRGNCKTMVIYYWMWMDMIIVGQSKEDTARQHADTVVQSFVNHWNNFTNSDTQSIESSPIEFLIPLNPGLGRVLSPHN</sequence>
<evidence type="ECO:0000313" key="1">
    <source>
        <dbReference type="EMBL" id="TGO11989.1"/>
    </source>
</evidence>
<evidence type="ECO:0000313" key="2">
    <source>
        <dbReference type="Proteomes" id="UP000297777"/>
    </source>
</evidence>
<dbReference type="Proteomes" id="UP000297777">
    <property type="component" value="Unassembled WGS sequence"/>
</dbReference>
<keyword evidence="2" id="KW-1185">Reference proteome</keyword>
<organism evidence="1 2">
    <name type="scientific">Botrytis tulipae</name>
    <dbReference type="NCBI Taxonomy" id="87230"/>
    <lineage>
        <taxon>Eukaryota</taxon>
        <taxon>Fungi</taxon>
        <taxon>Dikarya</taxon>
        <taxon>Ascomycota</taxon>
        <taxon>Pezizomycotina</taxon>
        <taxon>Leotiomycetes</taxon>
        <taxon>Helotiales</taxon>
        <taxon>Sclerotiniaceae</taxon>
        <taxon>Botrytis</taxon>
    </lineage>
</organism>
<comment type="caution">
    <text evidence="1">The sequence shown here is derived from an EMBL/GenBank/DDBJ whole genome shotgun (WGS) entry which is preliminary data.</text>
</comment>
<protein>
    <submittedName>
        <fullName evidence="1">Uncharacterized protein</fullName>
    </submittedName>
</protein>
<gene>
    <name evidence="1" type="ORF">BTUL_0097g00410</name>
</gene>
<accession>A0A4Z1ELB0</accession>
<proteinExistence type="predicted"/>
<dbReference type="EMBL" id="PQXH01000097">
    <property type="protein sequence ID" value="TGO11989.1"/>
    <property type="molecule type" value="Genomic_DNA"/>
</dbReference>
<name>A0A4Z1ELB0_9HELO</name>